<gene>
    <name evidence="1" type="ORF">D2E24_1655</name>
</gene>
<accession>A0A430FJC1</accession>
<dbReference type="Proteomes" id="UP000287470">
    <property type="component" value="Unassembled WGS sequence"/>
</dbReference>
<dbReference type="AlphaFoldDB" id="A0A430FJC1"/>
<reference evidence="1 2" key="1">
    <citation type="submission" date="2018-09" db="EMBL/GenBank/DDBJ databases">
        <title>Characterization of the phylogenetic diversity of five novel species belonging to the genus Bifidobacterium.</title>
        <authorList>
            <person name="Lugli G.A."/>
            <person name="Duranti S."/>
            <person name="Milani C."/>
        </authorList>
    </citation>
    <scope>NUCLEOTIDE SEQUENCE [LARGE SCALE GENOMIC DNA]</scope>
    <source>
        <strain evidence="1 2">2033B</strain>
    </source>
</reference>
<evidence type="ECO:0000313" key="1">
    <source>
        <dbReference type="EMBL" id="RSX52984.1"/>
    </source>
</evidence>
<organism evidence="1 2">
    <name type="scientific">Bifidobacterium samirii</name>
    <dbReference type="NCBI Taxonomy" id="2306974"/>
    <lineage>
        <taxon>Bacteria</taxon>
        <taxon>Bacillati</taxon>
        <taxon>Actinomycetota</taxon>
        <taxon>Actinomycetes</taxon>
        <taxon>Bifidobacteriales</taxon>
        <taxon>Bifidobacteriaceae</taxon>
        <taxon>Bifidobacterium</taxon>
    </lineage>
</organism>
<comment type="caution">
    <text evidence="1">The sequence shown here is derived from an EMBL/GenBank/DDBJ whole genome shotgun (WGS) entry which is preliminary data.</text>
</comment>
<sequence>MRIYSIGSSKDDARRVVLDSNLVNPLVVAVSGKKPIQKLFPDRLIWTLSNASALSVDWRFGACEEYRQRAHENKRQVISYCNSLFPYIKTLSYQYLLEFLNNTCRSVPPLMYSGSNDTYDEIYATHLLSYFTLLHLFSLQKKKSWTDFYRWILNNGFHLDLETLRFCKAFLSDRQGFSFNRLTHESGSYAGDMIAKSAWNVSWDLTMLDAISIRNGSILLTQDAALLDYWRYSRDIYVEPLEAGSMNTDIPSLLIDEENYLNVTKNFNSSLAYDGGVRELF</sequence>
<keyword evidence="2" id="KW-1185">Reference proteome</keyword>
<proteinExistence type="predicted"/>
<protein>
    <submittedName>
        <fullName evidence="1">Uncharacterized protein</fullName>
    </submittedName>
</protein>
<dbReference type="RefSeq" id="WP_125968911.1">
    <property type="nucleotide sequence ID" value="NZ_QXGK01000020.1"/>
</dbReference>
<name>A0A430FJC1_9BIFI</name>
<dbReference type="EMBL" id="QXGK01000020">
    <property type="protein sequence ID" value="RSX52984.1"/>
    <property type="molecule type" value="Genomic_DNA"/>
</dbReference>
<evidence type="ECO:0000313" key="2">
    <source>
        <dbReference type="Proteomes" id="UP000287470"/>
    </source>
</evidence>